<dbReference type="GO" id="GO:0016783">
    <property type="term" value="F:sulfurtransferase activity"/>
    <property type="evidence" value="ECO:0007669"/>
    <property type="project" value="InterPro"/>
</dbReference>
<protein>
    <recommendedName>
        <fullName evidence="4">Sulfurtransferase TusD homolog</fullName>
    </recommendedName>
</protein>
<comment type="function">
    <text evidence="1">Could be part of a sulfur-relay system.</text>
</comment>
<keyword evidence="8" id="KW-1185">Reference proteome</keyword>
<name>A0A2N8ZG53_9VIBR</name>
<dbReference type="PANTHER" id="PTHR34874">
    <property type="entry name" value="PROTEIN YCHN"/>
    <property type="match status" value="1"/>
</dbReference>
<evidence type="ECO:0000256" key="5">
    <source>
        <dbReference type="ARBA" id="ARBA00022490"/>
    </source>
</evidence>
<evidence type="ECO:0000313" key="8">
    <source>
        <dbReference type="Proteomes" id="UP000235828"/>
    </source>
</evidence>
<sequence>MSTAESAERLSASEPLTYSLVVNGAVYGSQSARNAYQFARALLEKGHRLVSVFFYQDGVTNGSALTVPANDEFDLTTAWQELAIKNDVRLETCVAAALRRGIVSPDEAQQHALDNHNLADGFEQAGLGSLAEALLTQDRVVQF</sequence>
<dbReference type="InterPro" id="IPR027396">
    <property type="entry name" value="DsrEFH-like"/>
</dbReference>
<organism evidence="7 8">
    <name type="scientific">Vibrio tapetis subsp. tapetis</name>
    <dbReference type="NCBI Taxonomy" id="1671868"/>
    <lineage>
        <taxon>Bacteria</taxon>
        <taxon>Pseudomonadati</taxon>
        <taxon>Pseudomonadota</taxon>
        <taxon>Gammaproteobacteria</taxon>
        <taxon>Vibrionales</taxon>
        <taxon>Vibrionaceae</taxon>
        <taxon>Vibrio</taxon>
    </lineage>
</organism>
<reference evidence="7 8" key="1">
    <citation type="submission" date="2017-10" db="EMBL/GenBank/DDBJ databases">
        <authorList>
            <person name="Banno H."/>
            <person name="Chua N.-H."/>
        </authorList>
    </citation>
    <scope>NUCLEOTIDE SEQUENCE [LARGE SCALE GENOMIC DNA]</scope>
    <source>
        <strain evidence="7">Vibrio tapetis CECT4600</strain>
    </source>
</reference>
<dbReference type="Pfam" id="PF02635">
    <property type="entry name" value="DsrE"/>
    <property type="match status" value="1"/>
</dbReference>
<evidence type="ECO:0000256" key="3">
    <source>
        <dbReference type="ARBA" id="ARBA00007067"/>
    </source>
</evidence>
<evidence type="ECO:0000256" key="1">
    <source>
        <dbReference type="ARBA" id="ARBA00002850"/>
    </source>
</evidence>
<dbReference type="Proteomes" id="UP000235828">
    <property type="component" value="Chromosome A"/>
</dbReference>
<dbReference type="GO" id="GO:1990228">
    <property type="term" value="C:sulfurtransferase complex"/>
    <property type="evidence" value="ECO:0007669"/>
    <property type="project" value="TreeGrafter"/>
</dbReference>
<keyword evidence="6" id="KW-0808">Transferase</keyword>
<dbReference type="NCBIfam" id="TIGR03012">
    <property type="entry name" value="sulf_tusD_dsrE"/>
    <property type="match status" value="1"/>
</dbReference>
<evidence type="ECO:0000256" key="2">
    <source>
        <dbReference type="ARBA" id="ARBA00004496"/>
    </source>
</evidence>
<comment type="similarity">
    <text evidence="3">Belongs to the DsrE/TusD family.</text>
</comment>
<dbReference type="KEGG" id="vta:A2933"/>
<accession>A0A2N8ZG53</accession>
<dbReference type="Gene3D" id="3.40.1260.10">
    <property type="entry name" value="DsrEFH-like"/>
    <property type="match status" value="1"/>
</dbReference>
<keyword evidence="5" id="KW-0963">Cytoplasm</keyword>
<proteinExistence type="inferred from homology"/>
<dbReference type="InterPro" id="IPR003787">
    <property type="entry name" value="Sulphur_relay_DsrE/F-like"/>
</dbReference>
<dbReference type="FunFam" id="3.40.1260.10:FF:000001">
    <property type="entry name" value="Sulfurtransferase TusD"/>
    <property type="match status" value="1"/>
</dbReference>
<evidence type="ECO:0000256" key="4">
    <source>
        <dbReference type="ARBA" id="ARBA00020425"/>
    </source>
</evidence>
<comment type="subcellular location">
    <subcellularLocation>
        <location evidence="2">Cytoplasm</location>
    </subcellularLocation>
</comment>
<evidence type="ECO:0000256" key="6">
    <source>
        <dbReference type="ARBA" id="ARBA00022679"/>
    </source>
</evidence>
<dbReference type="EMBL" id="LT960611">
    <property type="protein sequence ID" value="SON50899.1"/>
    <property type="molecule type" value="Genomic_DNA"/>
</dbReference>
<evidence type="ECO:0000313" key="7">
    <source>
        <dbReference type="EMBL" id="SON50899.1"/>
    </source>
</evidence>
<dbReference type="SUPFAM" id="SSF75169">
    <property type="entry name" value="DsrEFH-like"/>
    <property type="match status" value="1"/>
</dbReference>
<dbReference type="InterPro" id="IPR017463">
    <property type="entry name" value="Sulphur_relay_TusD/DsrE"/>
</dbReference>
<gene>
    <name evidence="7" type="primary">tusD</name>
    <name evidence="7" type="ORF">VTAP4600_A2933</name>
</gene>
<dbReference type="NCBIfam" id="NF001237">
    <property type="entry name" value="PRK00207.1"/>
    <property type="match status" value="1"/>
</dbReference>
<dbReference type="AlphaFoldDB" id="A0A2N8ZG53"/>
<dbReference type="GO" id="GO:0097163">
    <property type="term" value="F:sulfur carrier activity"/>
    <property type="evidence" value="ECO:0007669"/>
    <property type="project" value="TreeGrafter"/>
</dbReference>
<dbReference type="PANTHER" id="PTHR34874:SF3">
    <property type="entry name" value="SULFURTRANSFERASE TUSD"/>
    <property type="match status" value="1"/>
</dbReference>
<dbReference type="GO" id="GO:0002143">
    <property type="term" value="P:tRNA wobble position uridine thiolation"/>
    <property type="evidence" value="ECO:0007669"/>
    <property type="project" value="TreeGrafter"/>
</dbReference>